<dbReference type="InterPro" id="IPR001789">
    <property type="entry name" value="Sig_transdc_resp-reg_receiver"/>
</dbReference>
<reference evidence="8 9" key="1">
    <citation type="submission" date="2019-09" db="EMBL/GenBank/DDBJ databases">
        <title>Phylogeny of genus Pseudoclavibacter and closely related genus.</title>
        <authorList>
            <person name="Li Y."/>
        </authorList>
    </citation>
    <scope>NUCLEOTIDE SEQUENCE [LARGE SCALE GENOMIC DNA]</scope>
    <source>
        <strain evidence="8 9">THG-MD12</strain>
    </source>
</reference>
<keyword evidence="1 5" id="KW-0597">Phosphoprotein</keyword>
<dbReference type="EMBL" id="WBJX01000002">
    <property type="protein sequence ID" value="KAB1638230.1"/>
    <property type="molecule type" value="Genomic_DNA"/>
</dbReference>
<dbReference type="InterPro" id="IPR058245">
    <property type="entry name" value="NreC/VraR/RcsB-like_REC"/>
</dbReference>
<dbReference type="RefSeq" id="WP_151423319.1">
    <property type="nucleotide sequence ID" value="NZ_WBJX01000002.1"/>
</dbReference>
<evidence type="ECO:0000256" key="4">
    <source>
        <dbReference type="ARBA" id="ARBA00023163"/>
    </source>
</evidence>
<dbReference type="GO" id="GO:0006355">
    <property type="term" value="P:regulation of DNA-templated transcription"/>
    <property type="evidence" value="ECO:0007669"/>
    <property type="project" value="InterPro"/>
</dbReference>
<dbReference type="CDD" id="cd17535">
    <property type="entry name" value="REC_NarL-like"/>
    <property type="match status" value="1"/>
</dbReference>
<dbReference type="InterPro" id="IPR039420">
    <property type="entry name" value="WalR-like"/>
</dbReference>
<feature type="modified residue" description="4-aspartylphosphate" evidence="5">
    <location>
        <position position="54"/>
    </location>
</feature>
<dbReference type="PANTHER" id="PTHR43214:SF24">
    <property type="entry name" value="TRANSCRIPTIONAL REGULATORY PROTEIN NARL-RELATED"/>
    <property type="match status" value="1"/>
</dbReference>
<evidence type="ECO:0000313" key="8">
    <source>
        <dbReference type="EMBL" id="KAB1638230.1"/>
    </source>
</evidence>
<dbReference type="AlphaFoldDB" id="A0A7J5B2J5"/>
<dbReference type="PROSITE" id="PS50043">
    <property type="entry name" value="HTH_LUXR_2"/>
    <property type="match status" value="1"/>
</dbReference>
<evidence type="ECO:0000259" key="7">
    <source>
        <dbReference type="PROSITE" id="PS50110"/>
    </source>
</evidence>
<dbReference type="SMART" id="SM00448">
    <property type="entry name" value="REC"/>
    <property type="match status" value="1"/>
</dbReference>
<dbReference type="GO" id="GO:0000160">
    <property type="term" value="P:phosphorelay signal transduction system"/>
    <property type="evidence" value="ECO:0007669"/>
    <property type="project" value="InterPro"/>
</dbReference>
<dbReference type="GO" id="GO:0003677">
    <property type="term" value="F:DNA binding"/>
    <property type="evidence" value="ECO:0007669"/>
    <property type="project" value="UniProtKB-KW"/>
</dbReference>
<dbReference type="PROSITE" id="PS50110">
    <property type="entry name" value="RESPONSE_REGULATORY"/>
    <property type="match status" value="1"/>
</dbReference>
<dbReference type="Pfam" id="PF00196">
    <property type="entry name" value="GerE"/>
    <property type="match status" value="1"/>
</dbReference>
<dbReference type="InterPro" id="IPR016032">
    <property type="entry name" value="Sig_transdc_resp-reg_C-effctor"/>
</dbReference>
<dbReference type="PANTHER" id="PTHR43214">
    <property type="entry name" value="TWO-COMPONENT RESPONSE REGULATOR"/>
    <property type="match status" value="1"/>
</dbReference>
<evidence type="ECO:0000256" key="5">
    <source>
        <dbReference type="PROSITE-ProRule" id="PRU00169"/>
    </source>
</evidence>
<evidence type="ECO:0000256" key="1">
    <source>
        <dbReference type="ARBA" id="ARBA00022553"/>
    </source>
</evidence>
<feature type="domain" description="HTH luxR-type" evidence="6">
    <location>
        <begin position="151"/>
        <end position="216"/>
    </location>
</feature>
<dbReference type="PRINTS" id="PR00038">
    <property type="entry name" value="HTHLUXR"/>
</dbReference>
<gene>
    <name evidence="8" type="ORF">F8O03_07465</name>
</gene>
<evidence type="ECO:0000256" key="2">
    <source>
        <dbReference type="ARBA" id="ARBA00023015"/>
    </source>
</evidence>
<accession>A0A7J5B2J5</accession>
<dbReference type="OrthoDB" id="9808843at2"/>
<feature type="domain" description="Response regulatory" evidence="7">
    <location>
        <begin position="3"/>
        <end position="123"/>
    </location>
</feature>
<keyword evidence="9" id="KW-1185">Reference proteome</keyword>
<evidence type="ECO:0000256" key="3">
    <source>
        <dbReference type="ARBA" id="ARBA00023125"/>
    </source>
</evidence>
<comment type="caution">
    <text evidence="8">The sequence shown here is derived from an EMBL/GenBank/DDBJ whole genome shotgun (WGS) entry which is preliminary data.</text>
</comment>
<dbReference type="SUPFAM" id="SSF52172">
    <property type="entry name" value="CheY-like"/>
    <property type="match status" value="1"/>
</dbReference>
<dbReference type="InterPro" id="IPR011006">
    <property type="entry name" value="CheY-like_superfamily"/>
</dbReference>
<protein>
    <submittedName>
        <fullName evidence="8">Response regulator transcription factor</fullName>
    </submittedName>
</protein>
<organism evidence="8 9">
    <name type="scientific">Pseudoclavibacter terrae</name>
    <dbReference type="NCBI Taxonomy" id="1530195"/>
    <lineage>
        <taxon>Bacteria</taxon>
        <taxon>Bacillati</taxon>
        <taxon>Actinomycetota</taxon>
        <taxon>Actinomycetes</taxon>
        <taxon>Micrococcales</taxon>
        <taxon>Microbacteriaceae</taxon>
        <taxon>Pseudoclavibacter</taxon>
    </lineage>
</organism>
<dbReference type="Proteomes" id="UP000490386">
    <property type="component" value="Unassembled WGS sequence"/>
</dbReference>
<proteinExistence type="predicted"/>
<dbReference type="InterPro" id="IPR000792">
    <property type="entry name" value="Tscrpt_reg_LuxR_C"/>
</dbReference>
<keyword evidence="2" id="KW-0805">Transcription regulation</keyword>
<dbReference type="SMART" id="SM00421">
    <property type="entry name" value="HTH_LUXR"/>
    <property type="match status" value="1"/>
</dbReference>
<name>A0A7J5B2J5_9MICO</name>
<dbReference type="Pfam" id="PF00072">
    <property type="entry name" value="Response_reg"/>
    <property type="match status" value="1"/>
</dbReference>
<dbReference type="Gene3D" id="3.40.50.2300">
    <property type="match status" value="1"/>
</dbReference>
<dbReference type="SUPFAM" id="SSF46894">
    <property type="entry name" value="C-terminal effector domain of the bipartite response regulators"/>
    <property type="match status" value="1"/>
</dbReference>
<dbReference type="CDD" id="cd06170">
    <property type="entry name" value="LuxR_C_like"/>
    <property type="match status" value="1"/>
</dbReference>
<keyword evidence="4" id="KW-0804">Transcription</keyword>
<sequence length="229" mass="24878">MTRILIVDDQPMYRIGLAAILGAQQDLTIVGEAGDGREAIARTRSLQPDVVLMDVRMPNLNGIEATRAIAAAANGGGHPTRVLMLTTFDIDDYVFDALRAGASGFLLKDATPQELVDAVRTVAGGDALLAPKVTRTLIEAFAQAPARRSISPTRFNELTEREREVFELVAKGYSNSEISKTLFIAEQTTKSHVSRIMAKLHLRDRVHAVVLGYESGLITPGEAREPEAR</sequence>
<keyword evidence="3" id="KW-0238">DNA-binding</keyword>
<evidence type="ECO:0000259" key="6">
    <source>
        <dbReference type="PROSITE" id="PS50043"/>
    </source>
</evidence>
<evidence type="ECO:0000313" key="9">
    <source>
        <dbReference type="Proteomes" id="UP000490386"/>
    </source>
</evidence>